<comment type="caution">
    <text evidence="1">The sequence shown here is derived from an EMBL/GenBank/DDBJ whole genome shotgun (WGS) entry which is preliminary data.</text>
</comment>
<evidence type="ECO:0000313" key="1">
    <source>
        <dbReference type="EMBL" id="PXF45582.1"/>
    </source>
</evidence>
<dbReference type="OrthoDB" id="124998at2759"/>
<dbReference type="InterPro" id="IPR006912">
    <property type="entry name" value="Harbinger_derived_prot"/>
</dbReference>
<gene>
    <name evidence="1" type="ORF">BWQ96_04659</name>
</gene>
<accession>A0A2V3IU03</accession>
<dbReference type="Proteomes" id="UP000247409">
    <property type="component" value="Unassembled WGS sequence"/>
</dbReference>
<organism evidence="1 2">
    <name type="scientific">Gracilariopsis chorda</name>
    <dbReference type="NCBI Taxonomy" id="448386"/>
    <lineage>
        <taxon>Eukaryota</taxon>
        <taxon>Rhodophyta</taxon>
        <taxon>Florideophyceae</taxon>
        <taxon>Rhodymeniophycidae</taxon>
        <taxon>Gracilariales</taxon>
        <taxon>Gracilariaceae</taxon>
        <taxon>Gracilariopsis</taxon>
    </lineage>
</organism>
<dbReference type="AlphaFoldDB" id="A0A2V3IU03"/>
<evidence type="ECO:0000313" key="2">
    <source>
        <dbReference type="Proteomes" id="UP000247409"/>
    </source>
</evidence>
<name>A0A2V3IU03_9FLOR</name>
<reference evidence="1 2" key="1">
    <citation type="journal article" date="2018" name="Mol. Biol. Evol.">
        <title>Analysis of the draft genome of the red seaweed Gracilariopsis chorda provides insights into genome size evolution in Rhodophyta.</title>
        <authorList>
            <person name="Lee J."/>
            <person name="Yang E.C."/>
            <person name="Graf L."/>
            <person name="Yang J.H."/>
            <person name="Qiu H."/>
            <person name="Zel Zion U."/>
            <person name="Chan C.X."/>
            <person name="Stephens T.G."/>
            <person name="Weber A.P.M."/>
            <person name="Boo G.H."/>
            <person name="Boo S.M."/>
            <person name="Kim K.M."/>
            <person name="Shin Y."/>
            <person name="Jung M."/>
            <person name="Lee S.J."/>
            <person name="Yim H.S."/>
            <person name="Lee J.H."/>
            <person name="Bhattacharya D."/>
            <person name="Yoon H.S."/>
        </authorList>
    </citation>
    <scope>NUCLEOTIDE SEQUENCE [LARGE SCALE GENOMIC DNA]</scope>
    <source>
        <strain evidence="1 2">SKKU-2015</strain>
        <tissue evidence="1">Whole body</tissue>
    </source>
</reference>
<dbReference type="EMBL" id="NBIV01000057">
    <property type="protein sequence ID" value="PXF45582.1"/>
    <property type="molecule type" value="Genomic_DNA"/>
</dbReference>
<protein>
    <submittedName>
        <fullName evidence="1">Uncharacterized protein</fullName>
    </submittedName>
</protein>
<dbReference type="STRING" id="448386.A0A2V3IU03"/>
<keyword evidence="2" id="KW-1185">Reference proteome</keyword>
<proteinExistence type="predicted"/>
<dbReference type="Pfam" id="PF04827">
    <property type="entry name" value="Plant_tran"/>
    <property type="match status" value="1"/>
</dbReference>
<sequence>MHWKLYCKHLRWKNCPMSMAEMFSGKEGQFTVVLEAIADSELWIWHLKIGFPGSLKEINILGSSTTIRGIMKGEFPPFFK</sequence>